<name>A0A0A9EIM6_ARUDO</name>
<reference evidence="1" key="1">
    <citation type="submission" date="2014-09" db="EMBL/GenBank/DDBJ databases">
        <authorList>
            <person name="Magalhaes I.L.F."/>
            <person name="Oliveira U."/>
            <person name="Santos F.R."/>
            <person name="Vidigal T.H.D.A."/>
            <person name="Brescovit A.D."/>
            <person name="Santos A.J."/>
        </authorList>
    </citation>
    <scope>NUCLEOTIDE SEQUENCE</scope>
    <source>
        <tissue evidence="1">Shoot tissue taken approximately 20 cm above the soil surface</tissue>
    </source>
</reference>
<proteinExistence type="predicted"/>
<organism evidence="1">
    <name type="scientific">Arundo donax</name>
    <name type="common">Giant reed</name>
    <name type="synonym">Donax arundinaceus</name>
    <dbReference type="NCBI Taxonomy" id="35708"/>
    <lineage>
        <taxon>Eukaryota</taxon>
        <taxon>Viridiplantae</taxon>
        <taxon>Streptophyta</taxon>
        <taxon>Embryophyta</taxon>
        <taxon>Tracheophyta</taxon>
        <taxon>Spermatophyta</taxon>
        <taxon>Magnoliopsida</taxon>
        <taxon>Liliopsida</taxon>
        <taxon>Poales</taxon>
        <taxon>Poaceae</taxon>
        <taxon>PACMAD clade</taxon>
        <taxon>Arundinoideae</taxon>
        <taxon>Arundineae</taxon>
        <taxon>Arundo</taxon>
    </lineage>
</organism>
<evidence type="ECO:0000313" key="1">
    <source>
        <dbReference type="EMBL" id="JAD97690.1"/>
    </source>
</evidence>
<sequence>MISMQDQDSRLP</sequence>
<protein>
    <submittedName>
        <fullName evidence="1">Uncharacterized protein</fullName>
    </submittedName>
</protein>
<dbReference type="EMBL" id="GBRH01200205">
    <property type="protein sequence ID" value="JAD97690.1"/>
    <property type="molecule type" value="Transcribed_RNA"/>
</dbReference>
<accession>A0A0A9EIM6</accession>
<reference evidence="1" key="2">
    <citation type="journal article" date="2015" name="Data Brief">
        <title>Shoot transcriptome of the giant reed, Arundo donax.</title>
        <authorList>
            <person name="Barrero R.A."/>
            <person name="Guerrero F.D."/>
            <person name="Moolhuijzen P."/>
            <person name="Goolsby J.A."/>
            <person name="Tidwell J."/>
            <person name="Bellgard S.E."/>
            <person name="Bellgard M.I."/>
        </authorList>
    </citation>
    <scope>NUCLEOTIDE SEQUENCE</scope>
    <source>
        <tissue evidence="1">Shoot tissue taken approximately 20 cm above the soil surface</tissue>
    </source>
</reference>